<feature type="domain" description="EF-hand" evidence="2">
    <location>
        <begin position="191"/>
        <end position="226"/>
    </location>
</feature>
<dbReference type="AlphaFoldDB" id="A0ABD3Q5H9"/>
<dbReference type="SUPFAM" id="SSF47473">
    <property type="entry name" value="EF-hand"/>
    <property type="match status" value="1"/>
</dbReference>
<sequence>MIDVEHIWPSFYDSSILFSRAGFCSHSRNNVKCLSVPLSSMTTPEDHLSRVRKLSAGFELLFGALRSSSYQGVRKKSWKSLASFDSGTKRMSSVLKEYDDEIHGEEVGRRCLRCLICCKGSAEETKDVPVSRMQSMRQTLSMSIGLKSSVTVDDKAAYYRMFNYIDKSKEHKISKCAFESFLRSVGLKDEVGLEFALGAFQLLDLDGSGDIDSDEFIAFAKISKYMPAIRDLVAKFFDFVDVNGDRAVEIAELDSSRAYLSLPAISEADRDSLTALCNEEEELEFDMIVNFVTIFKLKSIIKDYQVKRVEGLNLDDSVRSSIRP</sequence>
<dbReference type="Proteomes" id="UP001530400">
    <property type="component" value="Unassembled WGS sequence"/>
</dbReference>
<dbReference type="PROSITE" id="PS00018">
    <property type="entry name" value="EF_HAND_1"/>
    <property type="match status" value="2"/>
</dbReference>
<organism evidence="3 4">
    <name type="scientific">Cyclotella atomus</name>
    <dbReference type="NCBI Taxonomy" id="382360"/>
    <lineage>
        <taxon>Eukaryota</taxon>
        <taxon>Sar</taxon>
        <taxon>Stramenopiles</taxon>
        <taxon>Ochrophyta</taxon>
        <taxon>Bacillariophyta</taxon>
        <taxon>Coscinodiscophyceae</taxon>
        <taxon>Thalassiosirophycidae</taxon>
        <taxon>Stephanodiscales</taxon>
        <taxon>Stephanodiscaceae</taxon>
        <taxon>Cyclotella</taxon>
    </lineage>
</organism>
<dbReference type="EMBL" id="JALLPJ020000326">
    <property type="protein sequence ID" value="KAL3795287.1"/>
    <property type="molecule type" value="Genomic_DNA"/>
</dbReference>
<keyword evidence="1" id="KW-0106">Calcium</keyword>
<keyword evidence="4" id="KW-1185">Reference proteome</keyword>
<dbReference type="InterPro" id="IPR002048">
    <property type="entry name" value="EF_hand_dom"/>
</dbReference>
<comment type="caution">
    <text evidence="3">The sequence shown here is derived from an EMBL/GenBank/DDBJ whole genome shotgun (WGS) entry which is preliminary data.</text>
</comment>
<protein>
    <recommendedName>
        <fullName evidence="2">EF-hand domain-containing protein</fullName>
    </recommendedName>
</protein>
<proteinExistence type="predicted"/>
<accession>A0ABD3Q5H9</accession>
<name>A0ABD3Q5H9_9STRA</name>
<evidence type="ECO:0000313" key="3">
    <source>
        <dbReference type="EMBL" id="KAL3795287.1"/>
    </source>
</evidence>
<evidence type="ECO:0000256" key="1">
    <source>
        <dbReference type="ARBA" id="ARBA00022837"/>
    </source>
</evidence>
<evidence type="ECO:0000313" key="4">
    <source>
        <dbReference type="Proteomes" id="UP001530400"/>
    </source>
</evidence>
<dbReference type="InterPro" id="IPR011992">
    <property type="entry name" value="EF-hand-dom_pair"/>
</dbReference>
<dbReference type="PROSITE" id="PS50222">
    <property type="entry name" value="EF_HAND_2"/>
    <property type="match status" value="1"/>
</dbReference>
<reference evidence="3 4" key="1">
    <citation type="submission" date="2024-10" db="EMBL/GenBank/DDBJ databases">
        <title>Updated reference genomes for cyclostephanoid diatoms.</title>
        <authorList>
            <person name="Roberts W.R."/>
            <person name="Alverson A.J."/>
        </authorList>
    </citation>
    <scope>NUCLEOTIDE SEQUENCE [LARGE SCALE GENOMIC DNA]</scope>
    <source>
        <strain evidence="3 4">AJA010-31</strain>
    </source>
</reference>
<gene>
    <name evidence="3" type="ORF">ACHAWO_010421</name>
</gene>
<dbReference type="InterPro" id="IPR018247">
    <property type="entry name" value="EF_Hand_1_Ca_BS"/>
</dbReference>
<evidence type="ECO:0000259" key="2">
    <source>
        <dbReference type="PROSITE" id="PS50222"/>
    </source>
</evidence>
<dbReference type="Gene3D" id="1.10.238.10">
    <property type="entry name" value="EF-hand"/>
    <property type="match status" value="1"/>
</dbReference>